<evidence type="ECO:0000313" key="5">
    <source>
        <dbReference type="EMBL" id="MBO3796866.1"/>
    </source>
</evidence>
<evidence type="ECO:0000259" key="4">
    <source>
        <dbReference type="Pfam" id="PF11611"/>
    </source>
</evidence>
<feature type="compositionally biased region" description="Basic and acidic residues" evidence="2">
    <location>
        <begin position="26"/>
        <end position="62"/>
    </location>
</feature>
<keyword evidence="1 3" id="KW-0732">Signal</keyword>
<dbReference type="InterPro" id="IPR029051">
    <property type="entry name" value="DUF4352"/>
</dbReference>
<comment type="caution">
    <text evidence="5">The sequence shown here is derived from an EMBL/GenBank/DDBJ whole genome shotgun (WGS) entry which is preliminary data.</text>
</comment>
<proteinExistence type="predicted"/>
<dbReference type="RefSeq" id="WP_021479503.1">
    <property type="nucleotide sequence ID" value="NZ_CAJNPP010000003.1"/>
</dbReference>
<dbReference type="AlphaFoldDB" id="A0A8I1WIS1"/>
<evidence type="ECO:0000313" key="6">
    <source>
        <dbReference type="Proteomes" id="UP000665181"/>
    </source>
</evidence>
<dbReference type="EMBL" id="JAGFPW010000035">
    <property type="protein sequence ID" value="MBO3796866.1"/>
    <property type="molecule type" value="Genomic_DNA"/>
</dbReference>
<organism evidence="5 6">
    <name type="scientific">Bacillus subtilis</name>
    <dbReference type="NCBI Taxonomy" id="1423"/>
    <lineage>
        <taxon>Bacteria</taxon>
        <taxon>Bacillati</taxon>
        <taxon>Bacillota</taxon>
        <taxon>Bacilli</taxon>
        <taxon>Bacillales</taxon>
        <taxon>Bacillaceae</taxon>
        <taxon>Bacillus</taxon>
    </lineage>
</organism>
<feature type="signal peptide" evidence="3">
    <location>
        <begin position="1"/>
        <end position="26"/>
    </location>
</feature>
<dbReference type="Gene3D" id="2.60.40.1240">
    <property type="match status" value="1"/>
</dbReference>
<dbReference type="InterPro" id="IPR029050">
    <property type="entry name" value="Immunoprotect_excell_Ig-like"/>
</dbReference>
<evidence type="ECO:0000256" key="1">
    <source>
        <dbReference type="ARBA" id="ARBA00022729"/>
    </source>
</evidence>
<sequence length="214" mass="24115">MKKVLLLLFVLTIGLALSACSQSSDASEKEKPKEKKSQEELEKELDKELKKGGEPKTKKDDQIHKIGETIKVNDINFTVNKVDREQNGQYGDLGGKDYDKTKTVKDNEERLIIEVTLEYVGKGSMEYNRLGLDLKDKKNKSVRSVISLEDKGKMFLGGNLASGKKVTGVVSYVIPKGEQKNYTLVYNPFLIDTGSDRIEESAKYNIDYLIKLEK</sequence>
<reference evidence="5" key="1">
    <citation type="submission" date="2021-03" db="EMBL/GenBank/DDBJ databases">
        <title>Isolation of Bacillus subtilis from fermented food sample.</title>
        <authorList>
            <person name="Lakshmanan V."/>
            <person name="Athira K."/>
            <person name="Rajagopal K."/>
        </authorList>
    </citation>
    <scope>NUCLEOTIDE SEQUENCE</scope>
    <source>
        <strain evidence="5">S1</strain>
    </source>
</reference>
<dbReference type="Pfam" id="PF11611">
    <property type="entry name" value="DUF4352"/>
    <property type="match status" value="1"/>
</dbReference>
<gene>
    <name evidence="5" type="ORF">J5227_21755</name>
</gene>
<accession>A0A8I1WIS1</accession>
<feature type="chain" id="PRO_5034153313" evidence="3">
    <location>
        <begin position="27"/>
        <end position="214"/>
    </location>
</feature>
<name>A0A8I1WIS1_BACIU</name>
<protein>
    <submittedName>
        <fullName evidence="5">DUF4352 domain-containing protein</fullName>
    </submittedName>
</protein>
<evidence type="ECO:0000256" key="2">
    <source>
        <dbReference type="SAM" id="MobiDB-lite"/>
    </source>
</evidence>
<feature type="domain" description="DUF4352" evidence="4">
    <location>
        <begin position="64"/>
        <end position="189"/>
    </location>
</feature>
<evidence type="ECO:0000256" key="3">
    <source>
        <dbReference type="SAM" id="SignalP"/>
    </source>
</evidence>
<dbReference type="PROSITE" id="PS51257">
    <property type="entry name" value="PROKAR_LIPOPROTEIN"/>
    <property type="match status" value="1"/>
</dbReference>
<dbReference type="Proteomes" id="UP000665181">
    <property type="component" value="Unassembled WGS sequence"/>
</dbReference>
<feature type="region of interest" description="Disordered" evidence="2">
    <location>
        <begin position="20"/>
        <end position="62"/>
    </location>
</feature>